<organism evidence="1 2">
    <name type="scientific">Haematobacter genomosp. 1</name>
    <dbReference type="NCBI Taxonomy" id="366618"/>
    <lineage>
        <taxon>Bacteria</taxon>
        <taxon>Pseudomonadati</taxon>
        <taxon>Pseudomonadota</taxon>
        <taxon>Alphaproteobacteria</taxon>
        <taxon>Rhodobacterales</taxon>
        <taxon>Paracoccaceae</taxon>
        <taxon>Haematobacter</taxon>
    </lineage>
</organism>
<evidence type="ECO:0000313" key="1">
    <source>
        <dbReference type="EMBL" id="OWJ77135.1"/>
    </source>
</evidence>
<reference evidence="1 2" key="1">
    <citation type="submission" date="2016-12" db="EMBL/GenBank/DDBJ databases">
        <title>Comparison of Traditional DNA-DNA Hybridization with In Silico Genomic Analysis.</title>
        <authorList>
            <person name="Nicholson A.C."/>
            <person name="Humrighouse B.W."/>
            <person name="Graziano J."/>
            <person name="Lasker B."/>
            <person name="Whitney A.M."/>
            <person name="Mcquiston J.R."/>
        </authorList>
    </citation>
    <scope>NUCLEOTIDE SEQUENCE [LARGE SCALE GENOMIC DNA]</scope>
    <source>
        <strain evidence="1 2">H2240</strain>
    </source>
</reference>
<dbReference type="Proteomes" id="UP000196878">
    <property type="component" value="Unassembled WGS sequence"/>
</dbReference>
<proteinExistence type="predicted"/>
<comment type="caution">
    <text evidence="1">The sequence shown here is derived from an EMBL/GenBank/DDBJ whole genome shotgun (WGS) entry which is preliminary data.</text>
</comment>
<gene>
    <name evidence="1" type="ORF">CDV49_11975</name>
</gene>
<dbReference type="AlphaFoldDB" id="A0A212AAD2"/>
<protein>
    <submittedName>
        <fullName evidence="1">Uncharacterized protein</fullName>
    </submittedName>
</protein>
<dbReference type="EMBL" id="NIPW01000023">
    <property type="protein sequence ID" value="OWJ77135.1"/>
    <property type="molecule type" value="Genomic_DNA"/>
</dbReference>
<name>A0A212AAD2_9RHOB</name>
<accession>A0A212AAD2</accession>
<keyword evidence="2" id="KW-1185">Reference proteome</keyword>
<sequence length="71" mass="8284">MDRWATAVAVQKFFDEAEERASLVGEERHARIMQRLALARAMLGPSDPLDYLEEWLAPDERYKSKYEGNVR</sequence>
<evidence type="ECO:0000313" key="2">
    <source>
        <dbReference type="Proteomes" id="UP000196878"/>
    </source>
</evidence>